<name>K0B1V4_GOTA9</name>
<reference evidence="3 4" key="1">
    <citation type="journal article" date="2012" name="PLoS ONE">
        <title>The purine-utilizing bacterium Clostridium acidurici 9a: a genome-guided metabolic reconsideration.</title>
        <authorList>
            <person name="Hartwich K."/>
            <person name="Poehlein A."/>
            <person name="Daniel R."/>
        </authorList>
    </citation>
    <scope>NUCLEOTIDE SEQUENCE [LARGE SCALE GENOMIC DNA]</scope>
    <source>
        <strain evidence="4">ATCC 7906 / DSM 604 / BCRC 14475 / CIP 104303 / KCTC 5404 / NCIMB 10678 / 9a</strain>
    </source>
</reference>
<keyword evidence="1" id="KW-1133">Transmembrane helix</keyword>
<dbReference type="Proteomes" id="UP000006094">
    <property type="component" value="Chromosome"/>
</dbReference>
<dbReference type="InterPro" id="IPR025436">
    <property type="entry name" value="DUF4179"/>
</dbReference>
<feature type="domain" description="DUF4179" evidence="2">
    <location>
        <begin position="40"/>
        <end position="127"/>
    </location>
</feature>
<dbReference type="STRING" id="1128398.Curi_c18850"/>
<evidence type="ECO:0000313" key="4">
    <source>
        <dbReference type="Proteomes" id="UP000006094"/>
    </source>
</evidence>
<keyword evidence="1" id="KW-0472">Membrane</keyword>
<dbReference type="RefSeq" id="WP_014968026.1">
    <property type="nucleotide sequence ID" value="NC_018664.1"/>
</dbReference>
<dbReference type="eggNOG" id="ENOG502Z98F">
    <property type="taxonomic scope" value="Bacteria"/>
</dbReference>
<sequence length="434" mass="49249">MKEIEKMLNKNKLDIDRIEVPEELETRLYSALNKISLAKPKRRSWKIRVAVACIIFLLIGYNFNAIAYYGKKLLGYDQIMNGTLKGLNELGKGQTIGKSYTFKNGLSLTLDGIMVDENQLLVFYTLRDPSGQIDKDSNIHITIKGANKEYKGNSGQGKINDEKTEIKWIYSFERPYLFDKTLDLNIQLAYDDTTEVGNISFTIDKDKAMGYTLKQNINETLKSNNTKIHLDSIVASPTKTVLYGSIQNIIELAKDHILGERLRPNHININLRGNGQELESQGVSITTDTNGIKFYSEYDALPEKLKSVQAYVESFSVDRDVNKKFNIKKGSEAQKIEVLERNITIDNIYELEGSTYVSITTTEDVILTQVGLIVDGERVSLRETIGSNIKKSEDGKTLHSRTLRFSKTGDNHQLSIEKMTYTEIYDKIIEIPIK</sequence>
<dbReference type="Gene3D" id="2.60.40.1630">
    <property type="entry name" value="bacillus anthracis domain"/>
    <property type="match status" value="1"/>
</dbReference>
<dbReference type="KEGG" id="cad:Curi_c18850"/>
<keyword evidence="4" id="KW-1185">Reference proteome</keyword>
<dbReference type="AlphaFoldDB" id="K0B1V4"/>
<feature type="transmembrane region" description="Helical" evidence="1">
    <location>
        <begin position="49"/>
        <end position="70"/>
    </location>
</feature>
<evidence type="ECO:0000259" key="2">
    <source>
        <dbReference type="Pfam" id="PF13786"/>
    </source>
</evidence>
<keyword evidence="1" id="KW-0812">Transmembrane</keyword>
<evidence type="ECO:0000256" key="1">
    <source>
        <dbReference type="SAM" id="Phobius"/>
    </source>
</evidence>
<protein>
    <recommendedName>
        <fullName evidence="2">DUF4179 domain-containing protein</fullName>
    </recommendedName>
</protein>
<dbReference type="OrthoDB" id="2961302at2"/>
<dbReference type="PATRIC" id="fig|1128398.3.peg.1940"/>
<dbReference type="EMBL" id="CP003326">
    <property type="protein sequence ID" value="AFS78890.1"/>
    <property type="molecule type" value="Genomic_DNA"/>
</dbReference>
<proteinExistence type="predicted"/>
<evidence type="ECO:0000313" key="3">
    <source>
        <dbReference type="EMBL" id="AFS78890.1"/>
    </source>
</evidence>
<dbReference type="Pfam" id="PF13786">
    <property type="entry name" value="DUF4179"/>
    <property type="match status" value="1"/>
</dbReference>
<accession>K0B1V4</accession>
<dbReference type="HOGENOM" id="CLU_053294_0_0_9"/>
<gene>
    <name evidence="3" type="ordered locus">Curi_c18850</name>
</gene>
<organism evidence="3 4">
    <name type="scientific">Gottschalkia acidurici (strain ATCC 7906 / DSM 604 / BCRC 14475 / CIP 104303 / KCTC 5404 / NCIMB 10678 / 9a)</name>
    <name type="common">Clostridium acidurici</name>
    <dbReference type="NCBI Taxonomy" id="1128398"/>
    <lineage>
        <taxon>Bacteria</taxon>
        <taxon>Bacillati</taxon>
        <taxon>Bacillota</taxon>
        <taxon>Tissierellia</taxon>
        <taxon>Tissierellales</taxon>
        <taxon>Gottschalkiaceae</taxon>
        <taxon>Gottschalkia</taxon>
    </lineage>
</organism>